<dbReference type="Proteomes" id="UP000220629">
    <property type="component" value="Unassembled WGS sequence"/>
</dbReference>
<protein>
    <submittedName>
        <fullName evidence="1">Uncharacterized protein</fullName>
    </submittedName>
</protein>
<dbReference type="AlphaFoldDB" id="A0A0M2Q8U0"/>
<dbReference type="RefSeq" id="WP_013698081.1">
    <property type="nucleotide sequence ID" value="NZ_CADEPO010000002.1"/>
</dbReference>
<dbReference type="EMBL" id="PDDY01000004">
    <property type="protein sequence ID" value="PEH38394.1"/>
    <property type="molecule type" value="Genomic_DNA"/>
</dbReference>
<evidence type="ECO:0000313" key="2">
    <source>
        <dbReference type="Proteomes" id="UP000220629"/>
    </source>
</evidence>
<evidence type="ECO:0000313" key="1">
    <source>
        <dbReference type="EMBL" id="PEH38394.1"/>
    </source>
</evidence>
<organism evidence="1 2">
    <name type="scientific">Burkholderia gladioli</name>
    <name type="common">Pseudomonas marginata</name>
    <name type="synonym">Phytomonas marginata</name>
    <dbReference type="NCBI Taxonomy" id="28095"/>
    <lineage>
        <taxon>Bacteria</taxon>
        <taxon>Pseudomonadati</taxon>
        <taxon>Pseudomonadota</taxon>
        <taxon>Betaproteobacteria</taxon>
        <taxon>Burkholderiales</taxon>
        <taxon>Burkholderiaceae</taxon>
        <taxon>Burkholderia</taxon>
    </lineage>
</organism>
<gene>
    <name evidence="1" type="ORF">CRM94_28785</name>
</gene>
<accession>A0A0M2Q8U0</accession>
<sequence length="79" mass="8755">MTLSGELHHADWTVAIETVAADAGGYRCRTHVKLELPSGVCEHTFTHSTCHPTERDAAIEGLRTGMIWVEMRKANTFTT</sequence>
<comment type="caution">
    <text evidence="1">The sequence shown here is derived from an EMBL/GenBank/DDBJ whole genome shotgun (WGS) entry which is preliminary data.</text>
</comment>
<name>A0A0M2Q8U0_BURGA</name>
<dbReference type="OMA" id="FRCRIHV"/>
<reference evidence="2" key="1">
    <citation type="submission" date="2017-09" db="EMBL/GenBank/DDBJ databases">
        <title>FDA dAtabase for Regulatory Grade micrObial Sequences (FDA-ARGOS): Supporting development and validation of Infectious Disease Dx tests.</title>
        <authorList>
            <person name="Minogue T."/>
            <person name="Wolcott M."/>
            <person name="Wasieloski L."/>
            <person name="Aguilar W."/>
            <person name="Moore D."/>
            <person name="Tallon L."/>
            <person name="Sadzewicz L."/>
            <person name="Ott S."/>
            <person name="Zhao X."/>
            <person name="Nagaraj S."/>
            <person name="Vavikolanu K."/>
            <person name="Aluvathingal J."/>
            <person name="Nadendla S."/>
            <person name="Sichtig H."/>
        </authorList>
    </citation>
    <scope>NUCLEOTIDE SEQUENCE [LARGE SCALE GENOMIC DNA]</scope>
    <source>
        <strain evidence="2">FDAARGOS_390</strain>
    </source>
</reference>
<dbReference type="GeneID" id="66457867"/>
<proteinExistence type="predicted"/>